<keyword evidence="1" id="KW-0812">Transmembrane</keyword>
<reference evidence="4 5" key="1">
    <citation type="submission" date="2020-04" db="EMBL/GenBank/DDBJ databases">
        <title>Description of novel Gluconacetobacter.</title>
        <authorList>
            <person name="Sombolestani A."/>
        </authorList>
    </citation>
    <scope>NUCLEOTIDE SEQUENCE [LARGE SCALE GENOMIC DNA]</scope>
    <source>
        <strain evidence="3 4">LMG 1728</strain>
        <strain evidence="2 5">LMG 1731</strain>
    </source>
</reference>
<keyword evidence="1" id="KW-0472">Membrane</keyword>
<dbReference type="AlphaFoldDB" id="A0A7W4IKX0"/>
<comment type="caution">
    <text evidence="2">The sequence shown here is derived from an EMBL/GenBank/DDBJ whole genome shotgun (WGS) entry which is preliminary data.</text>
</comment>
<dbReference type="Proteomes" id="UP000540490">
    <property type="component" value="Unassembled WGS sequence"/>
</dbReference>
<name>A0A7W4IKX0_9PROT</name>
<organism evidence="2 5">
    <name type="scientific">Gluconacetobacter dulcium</name>
    <dbReference type="NCBI Taxonomy" id="2729096"/>
    <lineage>
        <taxon>Bacteria</taxon>
        <taxon>Pseudomonadati</taxon>
        <taxon>Pseudomonadota</taxon>
        <taxon>Alphaproteobacteria</taxon>
        <taxon>Acetobacterales</taxon>
        <taxon>Acetobacteraceae</taxon>
        <taxon>Gluconacetobacter</taxon>
    </lineage>
</organism>
<sequence length="76" mass="8550">MPTAALAGVPEPGFFPAYRSALLFNGRVFAAAGATGAMVFWFIVTRLRQKNRPTQPLTYFLMTHIRTLIDFQVKME</sequence>
<keyword evidence="1" id="KW-1133">Transmembrane helix</keyword>
<dbReference type="EMBL" id="JABEQO010000010">
    <property type="protein sequence ID" value="MBB2164751.1"/>
    <property type="molecule type" value="Genomic_DNA"/>
</dbReference>
<keyword evidence="4" id="KW-1185">Reference proteome</keyword>
<accession>A0A7W4IKX0</accession>
<gene>
    <name evidence="3" type="ORF">HLH25_09580</name>
    <name evidence="2" type="ORF">HLH26_09400</name>
</gene>
<feature type="transmembrane region" description="Helical" evidence="1">
    <location>
        <begin position="20"/>
        <end position="44"/>
    </location>
</feature>
<evidence type="ECO:0000313" key="5">
    <source>
        <dbReference type="Proteomes" id="UP000561077"/>
    </source>
</evidence>
<proteinExistence type="predicted"/>
<dbReference type="Proteomes" id="UP000561077">
    <property type="component" value="Unassembled WGS sequence"/>
</dbReference>
<evidence type="ECO:0000313" key="4">
    <source>
        <dbReference type="Proteomes" id="UP000540490"/>
    </source>
</evidence>
<protein>
    <submittedName>
        <fullName evidence="2">Uncharacterized protein</fullName>
    </submittedName>
</protein>
<evidence type="ECO:0000313" key="3">
    <source>
        <dbReference type="EMBL" id="MBB2193887.1"/>
    </source>
</evidence>
<evidence type="ECO:0000313" key="2">
    <source>
        <dbReference type="EMBL" id="MBB2164751.1"/>
    </source>
</evidence>
<dbReference type="RefSeq" id="WP_182973845.1">
    <property type="nucleotide sequence ID" value="NZ_JABEQN010000010.1"/>
</dbReference>
<evidence type="ECO:0000256" key="1">
    <source>
        <dbReference type="SAM" id="Phobius"/>
    </source>
</evidence>
<dbReference type="EMBL" id="JABEQN010000010">
    <property type="protein sequence ID" value="MBB2193887.1"/>
    <property type="molecule type" value="Genomic_DNA"/>
</dbReference>